<keyword evidence="1" id="KW-0732">Signal</keyword>
<name>A0A939DGI0_9GAMM</name>
<evidence type="ECO:0000313" key="3">
    <source>
        <dbReference type="Proteomes" id="UP000664303"/>
    </source>
</evidence>
<feature type="chain" id="PRO_5037576099" description="Glycine zipper 2TM domain-containing protein" evidence="1">
    <location>
        <begin position="23"/>
        <end position="147"/>
    </location>
</feature>
<evidence type="ECO:0000256" key="1">
    <source>
        <dbReference type="SAM" id="SignalP"/>
    </source>
</evidence>
<dbReference type="Proteomes" id="UP000664303">
    <property type="component" value="Unassembled WGS sequence"/>
</dbReference>
<protein>
    <recommendedName>
        <fullName evidence="4">Glycine zipper 2TM domain-containing protein</fullName>
    </recommendedName>
</protein>
<evidence type="ECO:0000313" key="2">
    <source>
        <dbReference type="EMBL" id="MBN7797843.1"/>
    </source>
</evidence>
<dbReference type="RefSeq" id="WP_206561289.1">
    <property type="nucleotide sequence ID" value="NZ_JAFKCZ010000010.1"/>
</dbReference>
<gene>
    <name evidence="2" type="ORF">JYP50_14630</name>
</gene>
<sequence length="147" mass="16854">MKRLSVYGLAAMVLLGAAAAQADRGDHRGGKHHWKGEHGKHYRDRHHRHRYVHPGKRRYYRGRWVRPWRDYAPRYYGPRYDYPGYLGSALIGGAVAYSLFHSHGGATCHDSHLSSSGQRYEVVGCHRIEYLPDGTQRRVEVPLSACD</sequence>
<dbReference type="AlphaFoldDB" id="A0A939DGI0"/>
<proteinExistence type="predicted"/>
<organism evidence="2 3">
    <name type="scientific">Parahaliea mediterranea</name>
    <dbReference type="NCBI Taxonomy" id="651086"/>
    <lineage>
        <taxon>Bacteria</taxon>
        <taxon>Pseudomonadati</taxon>
        <taxon>Pseudomonadota</taxon>
        <taxon>Gammaproteobacteria</taxon>
        <taxon>Cellvibrionales</taxon>
        <taxon>Halieaceae</taxon>
        <taxon>Parahaliea</taxon>
    </lineage>
</organism>
<evidence type="ECO:0008006" key="4">
    <source>
        <dbReference type="Google" id="ProtNLM"/>
    </source>
</evidence>
<reference evidence="2" key="1">
    <citation type="submission" date="2021-02" db="EMBL/GenBank/DDBJ databases">
        <title>PHA producing bacteria isolated from coastal sediment in Guangdong, Shenzhen.</title>
        <authorList>
            <person name="Zheng W."/>
            <person name="Yu S."/>
            <person name="Huang Y."/>
        </authorList>
    </citation>
    <scope>NUCLEOTIDE SEQUENCE</scope>
    <source>
        <strain evidence="2">TN14-10</strain>
    </source>
</reference>
<feature type="signal peptide" evidence="1">
    <location>
        <begin position="1"/>
        <end position="22"/>
    </location>
</feature>
<keyword evidence="3" id="KW-1185">Reference proteome</keyword>
<accession>A0A939DGI0</accession>
<comment type="caution">
    <text evidence="2">The sequence shown here is derived from an EMBL/GenBank/DDBJ whole genome shotgun (WGS) entry which is preliminary data.</text>
</comment>
<dbReference type="EMBL" id="JAFKCZ010000010">
    <property type="protein sequence ID" value="MBN7797843.1"/>
    <property type="molecule type" value="Genomic_DNA"/>
</dbReference>